<organism evidence="2 3">
    <name type="scientific">Diaporthe australafricana</name>
    <dbReference type="NCBI Taxonomy" id="127596"/>
    <lineage>
        <taxon>Eukaryota</taxon>
        <taxon>Fungi</taxon>
        <taxon>Dikarya</taxon>
        <taxon>Ascomycota</taxon>
        <taxon>Pezizomycotina</taxon>
        <taxon>Sordariomycetes</taxon>
        <taxon>Sordariomycetidae</taxon>
        <taxon>Diaporthales</taxon>
        <taxon>Diaporthaceae</taxon>
        <taxon>Diaporthe</taxon>
    </lineage>
</organism>
<gene>
    <name evidence="2" type="ORF">Daus18300_007944</name>
</gene>
<evidence type="ECO:0000313" key="3">
    <source>
        <dbReference type="Proteomes" id="UP001583177"/>
    </source>
</evidence>
<dbReference type="Pfam" id="PF06985">
    <property type="entry name" value="HET"/>
    <property type="match status" value="1"/>
</dbReference>
<dbReference type="PANTHER" id="PTHR33112">
    <property type="entry name" value="DOMAIN PROTEIN, PUTATIVE-RELATED"/>
    <property type="match status" value="1"/>
</dbReference>
<name>A0ABR3WK00_9PEZI</name>
<protein>
    <recommendedName>
        <fullName evidence="1">Heterokaryon incompatibility domain-containing protein</fullName>
    </recommendedName>
</protein>
<dbReference type="PANTHER" id="PTHR33112:SF15">
    <property type="entry name" value="HETEROKARYON INCOMPATIBILITY DOMAIN-CONTAINING PROTEIN"/>
    <property type="match status" value="1"/>
</dbReference>
<dbReference type="Proteomes" id="UP001583177">
    <property type="component" value="Unassembled WGS sequence"/>
</dbReference>
<dbReference type="EMBL" id="JAWRVE010000072">
    <property type="protein sequence ID" value="KAL1863979.1"/>
    <property type="molecule type" value="Genomic_DNA"/>
</dbReference>
<dbReference type="InterPro" id="IPR010730">
    <property type="entry name" value="HET"/>
</dbReference>
<proteinExistence type="predicted"/>
<evidence type="ECO:0000259" key="1">
    <source>
        <dbReference type="Pfam" id="PF06985"/>
    </source>
</evidence>
<feature type="domain" description="Heterokaryon incompatibility" evidence="1">
    <location>
        <begin position="271"/>
        <end position="432"/>
    </location>
</feature>
<reference evidence="2 3" key="1">
    <citation type="journal article" date="2024" name="IMA Fungus">
        <title>IMA Genome - F19 : A genome assembly and annotation guide to empower mycologists, including annotated draft genome sequences of Ceratocystis pirilliformis, Diaporthe australafricana, Fusarium ophioides, Paecilomyces lecythidis, and Sporothrix stenoceras.</title>
        <authorList>
            <person name="Aylward J."/>
            <person name="Wilson A.M."/>
            <person name="Visagie C.M."/>
            <person name="Spraker J."/>
            <person name="Barnes I."/>
            <person name="Buitendag C."/>
            <person name="Ceriani C."/>
            <person name="Del Mar Angel L."/>
            <person name="du Plessis D."/>
            <person name="Fuchs T."/>
            <person name="Gasser K."/>
            <person name="Kramer D."/>
            <person name="Li W."/>
            <person name="Munsamy K."/>
            <person name="Piso A."/>
            <person name="Price J.L."/>
            <person name="Sonnekus B."/>
            <person name="Thomas C."/>
            <person name="van der Nest A."/>
            <person name="van Dijk A."/>
            <person name="van Heerden A."/>
            <person name="van Vuuren N."/>
            <person name="Yilmaz N."/>
            <person name="Duong T.A."/>
            <person name="van der Merwe N.A."/>
            <person name="Wingfield M.J."/>
            <person name="Wingfield B.D."/>
        </authorList>
    </citation>
    <scope>NUCLEOTIDE SEQUENCE [LARGE SCALE GENOMIC DNA]</scope>
    <source>
        <strain evidence="2 3">CMW 18300</strain>
    </source>
</reference>
<comment type="caution">
    <text evidence="2">The sequence shown here is derived from an EMBL/GenBank/DDBJ whole genome shotgun (WGS) entry which is preliminary data.</text>
</comment>
<keyword evidence="3" id="KW-1185">Reference proteome</keyword>
<sequence>MATSRNPALCDQCNESLLLDDSVIEPYLTTSDQKGLYIGQLHSPDFDEFAMPISIYGGIDYARQDDLPDLPALSHAAKNGCEFCAAVKEGLETKFNGASWWRTDSGPLILRIQYSWYASSDRIDLNGVVVSVSHNGLKGWNERDLKFLICATEGEDSCNKWFNLQPGLQEDQPWSPNNIFMASRWIFECVDQLDHCKEKPPLLHVVSRDIDASTGKNDASRQFLPSRLLDLFPGLPSQPGNTTPDEITLFDTASLRQRAAKDGLPSSVLKYAALSYCWGDVDSSARTTGANLKDGCRHISIPSLPQCLQDAVTVARSLDIRYLWIDALCIIQGDADDWAREAGKMFEIFQNAFLTIGAAASTSTDEGFLTRRSPRAVSLPFSSSCNPQVSGNFSISTVPSFPFLTDGETNEKPLENDLFPSKWDRRGWVWQEQKLSKRLLIFGREMLHFKCDHCTRSEDDNIWSDGPPPFTMKRGWWEWWMEGYSQKQLTYLRDKLPAVSGLARLMDRNSVLSGEGPAEYLAGLWFSPQETRLEHSWRVKLYWKLSHQDCSFQEMLKGLTSGDLEVYSAPSWSWASRREGADWQGIGAFEGHSPQAFEAQVEDHNMVLMGPDRLGRVKPGSYLKLSGLMHRTPLYVNAAKPSKDHFMEWKIPDSHLRFSLDWKYSVHRDGGDLDREVQLFGLWRTKEQLKDIFRGLLLLQDGSDSHFYRVGVFFILRPLSGLECVRDQLDGDIRGQDEVDFDYVDWERTSVQIM</sequence>
<evidence type="ECO:0000313" key="2">
    <source>
        <dbReference type="EMBL" id="KAL1863979.1"/>
    </source>
</evidence>
<accession>A0ABR3WK00</accession>